<organism evidence="1 2">
    <name type="scientific">Methanoculleus frigidifontis</name>
    <dbReference type="NCBI Taxonomy" id="2584085"/>
    <lineage>
        <taxon>Archaea</taxon>
        <taxon>Methanobacteriati</taxon>
        <taxon>Methanobacteriota</taxon>
        <taxon>Stenosarchaea group</taxon>
        <taxon>Methanomicrobia</taxon>
        <taxon>Methanomicrobiales</taxon>
        <taxon>Methanomicrobiaceae</taxon>
        <taxon>Methanoculleus</taxon>
    </lineage>
</organism>
<dbReference type="RefSeq" id="WP_301663037.1">
    <property type="nucleotide sequence ID" value="NZ_VCYH01000002.1"/>
</dbReference>
<reference evidence="1" key="1">
    <citation type="submission" date="2019-05" db="EMBL/GenBank/DDBJ databases">
        <title>Methanoculleus sp. FWC-SCC1, a methanogenic archaeon isolated from deep marine cold seep.</title>
        <authorList>
            <person name="Chen Y.-W."/>
            <person name="Chen S.-C."/>
            <person name="Teng N.-H."/>
            <person name="Lai M.-C."/>
        </authorList>
    </citation>
    <scope>NUCLEOTIDE SEQUENCE</scope>
    <source>
        <strain evidence="1">FWC-SCC1</strain>
    </source>
</reference>
<dbReference type="InterPro" id="IPR007325">
    <property type="entry name" value="KFase/CYL"/>
</dbReference>
<evidence type="ECO:0000313" key="2">
    <source>
        <dbReference type="Proteomes" id="UP001168338"/>
    </source>
</evidence>
<dbReference type="Proteomes" id="UP001168338">
    <property type="component" value="Unassembled WGS sequence"/>
</dbReference>
<dbReference type="EMBL" id="VCYH01000002">
    <property type="protein sequence ID" value="MDN7023953.1"/>
    <property type="molecule type" value="Genomic_DNA"/>
</dbReference>
<gene>
    <name evidence="1" type="ORF">FGU65_03430</name>
</gene>
<sequence>MLIPISYPLNRQAPLYPGSPPITIREQTSIADGDPETTSIITLSSHAGTHIDLPKHVCTGGGSVADLLAPEPVFAPAYCIDVPTEGAVPLRAADLAPHLPAVRDGKALFVRTGASSLRDINPDVYASAHPWVHPDVPALLRTECPDLHVFGIDTISIASPAHPEESRATHAGFLCTTPRIFVMEDVDLSYGRLIDEAWILRLYPVLFDDIEGVPVVALAEIPGA</sequence>
<proteinExistence type="predicted"/>
<comment type="caution">
    <text evidence="1">The sequence shown here is derived from an EMBL/GenBank/DDBJ whole genome shotgun (WGS) entry which is preliminary data.</text>
</comment>
<protein>
    <submittedName>
        <fullName evidence="1">Cyclase family protein</fullName>
    </submittedName>
</protein>
<accession>A0ABT8M7P2</accession>
<dbReference type="PANTHER" id="PTHR31118:SF32">
    <property type="entry name" value="KYNURENINE FORMAMIDASE"/>
    <property type="match status" value="1"/>
</dbReference>
<dbReference type="PANTHER" id="PTHR31118">
    <property type="entry name" value="CYCLASE-LIKE PROTEIN 2"/>
    <property type="match status" value="1"/>
</dbReference>
<dbReference type="Gene3D" id="3.50.30.50">
    <property type="entry name" value="Putative cyclase"/>
    <property type="match status" value="1"/>
</dbReference>
<name>A0ABT8M7P2_9EURY</name>
<dbReference type="InterPro" id="IPR037175">
    <property type="entry name" value="KFase_sf"/>
</dbReference>
<evidence type="ECO:0000313" key="1">
    <source>
        <dbReference type="EMBL" id="MDN7023953.1"/>
    </source>
</evidence>
<dbReference type="Pfam" id="PF04199">
    <property type="entry name" value="Cyclase"/>
    <property type="match status" value="1"/>
</dbReference>
<dbReference type="SUPFAM" id="SSF102198">
    <property type="entry name" value="Putative cyclase"/>
    <property type="match status" value="1"/>
</dbReference>
<keyword evidence="2" id="KW-1185">Reference proteome</keyword>